<dbReference type="OrthoDB" id="440781at2759"/>
<dbReference type="SUPFAM" id="SSF54236">
    <property type="entry name" value="Ubiquitin-like"/>
    <property type="match status" value="2"/>
</dbReference>
<dbReference type="AlphaFoldDB" id="A0A1E3QM77"/>
<proteinExistence type="predicted"/>
<dbReference type="PANTHER" id="PTHR46467:SF1">
    <property type="entry name" value="TETHER CONTAINING UBX DOMAIN FOR GLUT4"/>
    <property type="match status" value="1"/>
</dbReference>
<evidence type="ECO:0000313" key="3">
    <source>
        <dbReference type="EMBL" id="ODQ78564.1"/>
    </source>
</evidence>
<feature type="domain" description="UBX" evidence="2">
    <location>
        <begin position="349"/>
        <end position="426"/>
    </location>
</feature>
<gene>
    <name evidence="3" type="ORF">BABINDRAFT_86485</name>
</gene>
<feature type="region of interest" description="Disordered" evidence="1">
    <location>
        <begin position="230"/>
        <end position="277"/>
    </location>
</feature>
<dbReference type="PANTHER" id="PTHR46467">
    <property type="entry name" value="TETHER CONTAINING UBX DOMAIN FOR GLUT4"/>
    <property type="match status" value="1"/>
</dbReference>
<evidence type="ECO:0000259" key="2">
    <source>
        <dbReference type="PROSITE" id="PS50033"/>
    </source>
</evidence>
<dbReference type="Pfam" id="PF11470">
    <property type="entry name" value="TUG-UBL1"/>
    <property type="match status" value="1"/>
</dbReference>
<dbReference type="GO" id="GO:0012506">
    <property type="term" value="C:vesicle membrane"/>
    <property type="evidence" value="ECO:0007669"/>
    <property type="project" value="TreeGrafter"/>
</dbReference>
<dbReference type="GO" id="GO:0005737">
    <property type="term" value="C:cytoplasm"/>
    <property type="evidence" value="ECO:0007669"/>
    <property type="project" value="TreeGrafter"/>
</dbReference>
<dbReference type="GeneID" id="30150691"/>
<dbReference type="Proteomes" id="UP000094336">
    <property type="component" value="Unassembled WGS sequence"/>
</dbReference>
<accession>A0A1E3QM77</accession>
<feature type="compositionally biased region" description="Basic and acidic residues" evidence="1">
    <location>
        <begin position="230"/>
        <end position="250"/>
    </location>
</feature>
<feature type="compositionally biased region" description="Polar residues" evidence="1">
    <location>
        <begin position="260"/>
        <end position="277"/>
    </location>
</feature>
<organism evidence="3 4">
    <name type="scientific">Babjeviella inositovora NRRL Y-12698</name>
    <dbReference type="NCBI Taxonomy" id="984486"/>
    <lineage>
        <taxon>Eukaryota</taxon>
        <taxon>Fungi</taxon>
        <taxon>Dikarya</taxon>
        <taxon>Ascomycota</taxon>
        <taxon>Saccharomycotina</taxon>
        <taxon>Pichiomycetes</taxon>
        <taxon>Serinales incertae sedis</taxon>
        <taxon>Babjeviella</taxon>
    </lineage>
</organism>
<dbReference type="PROSITE" id="PS50033">
    <property type="entry name" value="UBX"/>
    <property type="match status" value="1"/>
</dbReference>
<dbReference type="InterPro" id="IPR021569">
    <property type="entry name" value="TUG-UBL1"/>
</dbReference>
<dbReference type="Pfam" id="PF00789">
    <property type="entry name" value="UBX"/>
    <property type="match status" value="1"/>
</dbReference>
<dbReference type="Gene3D" id="3.10.20.90">
    <property type="entry name" value="Phosphatidylinositol 3-kinase Catalytic Subunit, Chain A, domain 1"/>
    <property type="match status" value="2"/>
</dbReference>
<keyword evidence="4" id="KW-1185">Reference proteome</keyword>
<dbReference type="GO" id="GO:0005634">
    <property type="term" value="C:nucleus"/>
    <property type="evidence" value="ECO:0007669"/>
    <property type="project" value="TreeGrafter"/>
</dbReference>
<reference evidence="4" key="1">
    <citation type="submission" date="2016-05" db="EMBL/GenBank/DDBJ databases">
        <title>Comparative genomics of biotechnologically important yeasts.</title>
        <authorList>
            <consortium name="DOE Joint Genome Institute"/>
            <person name="Riley R."/>
            <person name="Haridas S."/>
            <person name="Wolfe K.H."/>
            <person name="Lopes M.R."/>
            <person name="Hittinger C.T."/>
            <person name="Goker M."/>
            <person name="Salamov A."/>
            <person name="Wisecaver J."/>
            <person name="Long T.M."/>
            <person name="Aerts A.L."/>
            <person name="Barry K."/>
            <person name="Choi C."/>
            <person name="Clum A."/>
            <person name="Coughlan A.Y."/>
            <person name="Deshpande S."/>
            <person name="Douglass A.P."/>
            <person name="Hanson S.J."/>
            <person name="Klenk H.-P."/>
            <person name="Labutti K."/>
            <person name="Lapidus A."/>
            <person name="Lindquist E."/>
            <person name="Lipzen A."/>
            <person name="Meier-Kolthoff J.P."/>
            <person name="Ohm R.A."/>
            <person name="Otillar R.P."/>
            <person name="Pangilinan J."/>
            <person name="Peng Y."/>
            <person name="Rokas A."/>
            <person name="Rosa C.A."/>
            <person name="Scheuner C."/>
            <person name="Sibirny A.A."/>
            <person name="Slot J.C."/>
            <person name="Stielow J.B."/>
            <person name="Sun H."/>
            <person name="Kurtzman C.P."/>
            <person name="Blackwell M."/>
            <person name="Grigoriev I.V."/>
            <person name="Jeffries T.W."/>
        </authorList>
    </citation>
    <scope>NUCLEOTIDE SEQUENCE [LARGE SCALE GENOMIC DNA]</scope>
    <source>
        <strain evidence="4">NRRL Y-12698</strain>
    </source>
</reference>
<evidence type="ECO:0000256" key="1">
    <source>
        <dbReference type="SAM" id="MobiDB-lite"/>
    </source>
</evidence>
<dbReference type="CDD" id="cd16105">
    <property type="entry name" value="Ubl_ASPSCR1_like"/>
    <property type="match status" value="1"/>
</dbReference>
<dbReference type="RefSeq" id="XP_018983892.1">
    <property type="nucleotide sequence ID" value="XM_019132838.1"/>
</dbReference>
<dbReference type="InterPro" id="IPR029071">
    <property type="entry name" value="Ubiquitin-like_domsf"/>
</dbReference>
<protein>
    <recommendedName>
        <fullName evidence="2">UBX domain-containing protein</fullName>
    </recommendedName>
</protein>
<dbReference type="GO" id="GO:0006886">
    <property type="term" value="P:intracellular protein transport"/>
    <property type="evidence" value="ECO:0007669"/>
    <property type="project" value="TreeGrafter"/>
</dbReference>
<name>A0A1E3QM77_9ASCO</name>
<sequence>MSVNVTYGLRSVKVKTTPSQNLNDVLVRACESFKLDPSRFDLKHKTKLDLSLPFRLSGLTAGAKVDLVPRTTVLGDVSIKLQLQYPPSAQQTVDAAQLVKKFPGSTRIEDVLRRYEAELQVPIIVVTDATGGFEPSLQTMSRTIQKAEFGQTLLAMGITGASSIRVSFRRTVSLEEQRAALQKHSQEQEAINVRQQNVQAEYLKKKREVEELREVEERRLREVEERRLKEVEEKEVSDEQKTRGVLEEGRGAGVKGVDEANTSATSQKAEKSTSQPIDVNIDANSMEVDTPEKLLGPIIFKPSPTPLQIYDHPEAAYDMTVSQAKKYQALIALKAHPVPAKLRQRPVAKAFAECDIRVKFPDGDTLQVSLKPTQPLVDLFHAVNQLLINPRLEYKLCLSFPHTELKDLVFVSLLEAGFGPRTMVRFEVDVLQKGPFLKETGHEVPVTVMGIQEADDVKLEAQRSQMVDEVEMKESSISGGKLGKTNGVSGGKTGVAKFLRLGK</sequence>
<dbReference type="CDD" id="cd01767">
    <property type="entry name" value="UBX"/>
    <property type="match status" value="1"/>
</dbReference>
<dbReference type="InterPro" id="IPR001012">
    <property type="entry name" value="UBX_dom"/>
</dbReference>
<dbReference type="STRING" id="984486.A0A1E3QM77"/>
<dbReference type="EMBL" id="KV454435">
    <property type="protein sequence ID" value="ODQ78564.1"/>
    <property type="molecule type" value="Genomic_DNA"/>
</dbReference>
<evidence type="ECO:0000313" key="4">
    <source>
        <dbReference type="Proteomes" id="UP000094336"/>
    </source>
</evidence>